<keyword evidence="5 7" id="KW-0057">Aromatic amino acid biosynthesis</keyword>
<comment type="function">
    <text evidence="7">Catalyzes the transfer of the enolpyruvyl moiety of phosphoenolpyruvate (PEP) to the 5-hydroxyl of shikimate-3-phosphate (S3P) to produce enolpyruvyl shikimate-3-phosphate and inorganic phosphate.</text>
</comment>
<feature type="binding site" evidence="7">
    <location>
        <position position="167"/>
    </location>
    <ligand>
        <name>3-phosphoshikimate</name>
        <dbReference type="ChEBI" id="CHEBI:145989"/>
    </ligand>
</feature>
<dbReference type="EMBL" id="CP088295">
    <property type="protein sequence ID" value="UUY02070.1"/>
    <property type="molecule type" value="Genomic_DNA"/>
</dbReference>
<dbReference type="InterPro" id="IPR036968">
    <property type="entry name" value="Enolpyruvate_Tfrase_sf"/>
</dbReference>
<gene>
    <name evidence="7 9" type="primary">aroA</name>
    <name evidence="9" type="ORF">LRS13_15255</name>
</gene>
<evidence type="ECO:0000256" key="7">
    <source>
        <dbReference type="HAMAP-Rule" id="MF_00210"/>
    </source>
</evidence>
<feature type="binding site" evidence="7">
    <location>
        <position position="23"/>
    </location>
    <ligand>
        <name>3-phosphoshikimate</name>
        <dbReference type="ChEBI" id="CHEBI:145989"/>
    </ligand>
</feature>
<dbReference type="PROSITE" id="PS00885">
    <property type="entry name" value="EPSP_SYNTHASE_2"/>
    <property type="match status" value="1"/>
</dbReference>
<proteinExistence type="inferred from homology"/>
<dbReference type="Gene3D" id="3.65.10.10">
    <property type="entry name" value="Enolpyruvate transferase domain"/>
    <property type="match status" value="2"/>
</dbReference>
<evidence type="ECO:0000256" key="2">
    <source>
        <dbReference type="ARBA" id="ARBA00009948"/>
    </source>
</evidence>
<dbReference type="InterPro" id="IPR023193">
    <property type="entry name" value="EPSP_synthase_CS"/>
</dbReference>
<feature type="binding site" evidence="7">
    <location>
        <position position="94"/>
    </location>
    <ligand>
        <name>phosphoenolpyruvate</name>
        <dbReference type="ChEBI" id="CHEBI:58702"/>
    </ligand>
</feature>
<evidence type="ECO:0000256" key="3">
    <source>
        <dbReference type="ARBA" id="ARBA00022605"/>
    </source>
</evidence>
<evidence type="ECO:0000256" key="1">
    <source>
        <dbReference type="ARBA" id="ARBA00004811"/>
    </source>
</evidence>
<dbReference type="InterPro" id="IPR006264">
    <property type="entry name" value="EPSP_synthase"/>
</dbReference>
<dbReference type="GO" id="GO:0003866">
    <property type="term" value="F:3-phosphoshikimate 1-carboxyvinyltransferase activity"/>
    <property type="evidence" value="ECO:0007669"/>
    <property type="project" value="UniProtKB-EC"/>
</dbReference>
<keyword evidence="7" id="KW-0963">Cytoplasm</keyword>
<evidence type="ECO:0000256" key="6">
    <source>
        <dbReference type="ARBA" id="ARBA00044633"/>
    </source>
</evidence>
<evidence type="ECO:0000256" key="4">
    <source>
        <dbReference type="ARBA" id="ARBA00022679"/>
    </source>
</evidence>
<name>A0ABY5PBL9_9ACTN</name>
<feature type="domain" description="Enolpyruvate transferase" evidence="8">
    <location>
        <begin position="9"/>
        <end position="428"/>
    </location>
</feature>
<dbReference type="EC" id="2.5.1.19" evidence="7"/>
<feature type="binding site" evidence="7">
    <location>
        <position position="347"/>
    </location>
    <ligand>
        <name>3-phosphoshikimate</name>
        <dbReference type="ChEBI" id="CHEBI:145989"/>
    </ligand>
</feature>
<comment type="catalytic activity">
    <reaction evidence="6">
        <text>3-phosphoshikimate + phosphoenolpyruvate = 5-O-(1-carboxyvinyl)-3-phosphoshikimate + phosphate</text>
        <dbReference type="Rhea" id="RHEA:21256"/>
        <dbReference type="ChEBI" id="CHEBI:43474"/>
        <dbReference type="ChEBI" id="CHEBI:57701"/>
        <dbReference type="ChEBI" id="CHEBI:58702"/>
        <dbReference type="ChEBI" id="CHEBI:145989"/>
        <dbReference type="EC" id="2.5.1.19"/>
    </reaction>
    <physiologicalReaction direction="left-to-right" evidence="6">
        <dbReference type="Rhea" id="RHEA:21257"/>
    </physiologicalReaction>
</comment>
<dbReference type="InterPro" id="IPR001986">
    <property type="entry name" value="Enolpyruvate_Tfrase_dom"/>
</dbReference>
<feature type="active site" description="Proton acceptor" evidence="7">
    <location>
        <position position="320"/>
    </location>
</feature>
<feature type="binding site" evidence="7">
    <location>
        <position position="27"/>
    </location>
    <ligand>
        <name>3-phosphoshikimate</name>
        <dbReference type="ChEBI" id="CHEBI:145989"/>
    </ligand>
</feature>
<comment type="similarity">
    <text evidence="2 7">Belongs to the EPSP synthase family.</text>
</comment>
<dbReference type="InterPro" id="IPR013792">
    <property type="entry name" value="RNA3'P_cycl/enolpyr_Trfase_a/b"/>
</dbReference>
<feature type="binding site" evidence="7">
    <location>
        <position position="123"/>
    </location>
    <ligand>
        <name>phosphoenolpyruvate</name>
        <dbReference type="ChEBI" id="CHEBI:58702"/>
    </ligand>
</feature>
<dbReference type="Pfam" id="PF00275">
    <property type="entry name" value="EPSP_synthase"/>
    <property type="match status" value="1"/>
</dbReference>
<keyword evidence="4 7" id="KW-0808">Transferase</keyword>
<dbReference type="PIRSF" id="PIRSF000505">
    <property type="entry name" value="EPSPS"/>
    <property type="match status" value="1"/>
</dbReference>
<dbReference type="Proteomes" id="UP001058860">
    <property type="component" value="Chromosome"/>
</dbReference>
<accession>A0ABY5PBL9</accession>
<comment type="caution">
    <text evidence="7">Lacks conserved residue(s) required for the propagation of feature annotation.</text>
</comment>
<feature type="binding site" evidence="7">
    <location>
        <position position="169"/>
    </location>
    <ligand>
        <name>phosphoenolpyruvate</name>
        <dbReference type="ChEBI" id="CHEBI:58702"/>
    </ligand>
</feature>
<reference evidence="10" key="1">
    <citation type="submission" date="2021-11" db="EMBL/GenBank/DDBJ databases">
        <title>Cultivation dependent microbiological survey of springs from the worlds oldest radium mine currently devoted to the extraction of radon-saturated water.</title>
        <authorList>
            <person name="Kapinusova G."/>
            <person name="Smrhova T."/>
            <person name="Strejcek M."/>
            <person name="Suman J."/>
            <person name="Jani K."/>
            <person name="Pajer P."/>
            <person name="Uhlik O."/>
        </authorList>
    </citation>
    <scope>NUCLEOTIDE SEQUENCE [LARGE SCALE GENOMIC DNA]</scope>
    <source>
        <strain evidence="10">J379</strain>
    </source>
</reference>
<evidence type="ECO:0000259" key="8">
    <source>
        <dbReference type="Pfam" id="PF00275"/>
    </source>
</evidence>
<dbReference type="NCBIfam" id="TIGR01356">
    <property type="entry name" value="aroA"/>
    <property type="match status" value="1"/>
</dbReference>
<dbReference type="SUPFAM" id="SSF55205">
    <property type="entry name" value="EPT/RTPC-like"/>
    <property type="match status" value="1"/>
</dbReference>
<feature type="binding site" evidence="7">
    <location>
        <position position="320"/>
    </location>
    <ligand>
        <name>3-phosphoshikimate</name>
        <dbReference type="ChEBI" id="CHEBI:145989"/>
    </ligand>
</feature>
<dbReference type="CDD" id="cd01556">
    <property type="entry name" value="EPSP_synthase"/>
    <property type="match status" value="1"/>
</dbReference>
<evidence type="ECO:0000313" key="10">
    <source>
        <dbReference type="Proteomes" id="UP001058860"/>
    </source>
</evidence>
<dbReference type="PANTHER" id="PTHR21090">
    <property type="entry name" value="AROM/DEHYDROQUINATE SYNTHASE"/>
    <property type="match status" value="1"/>
</dbReference>
<protein>
    <recommendedName>
        <fullName evidence="7">3-phosphoshikimate 1-carboxyvinyltransferase</fullName>
        <ecNumber evidence="7">2.5.1.19</ecNumber>
    </recommendedName>
    <alternativeName>
        <fullName evidence="7">5-enolpyruvylshikimate-3-phosphate synthase</fullName>
        <shortName evidence="7">EPSP synthase</shortName>
        <shortName evidence="7">EPSPS</shortName>
    </alternativeName>
</protein>
<feature type="binding site" evidence="7">
    <location>
        <position position="393"/>
    </location>
    <ligand>
        <name>phosphoenolpyruvate</name>
        <dbReference type="ChEBI" id="CHEBI:58702"/>
    </ligand>
</feature>
<dbReference type="PANTHER" id="PTHR21090:SF5">
    <property type="entry name" value="PENTAFUNCTIONAL AROM POLYPEPTIDE"/>
    <property type="match status" value="1"/>
</dbReference>
<feature type="binding site" evidence="7">
    <location>
        <position position="169"/>
    </location>
    <ligand>
        <name>3-phosphoshikimate</name>
        <dbReference type="ChEBI" id="CHEBI:145989"/>
    </ligand>
</feature>
<evidence type="ECO:0000313" key="9">
    <source>
        <dbReference type="EMBL" id="UUY02070.1"/>
    </source>
</evidence>
<evidence type="ECO:0000256" key="5">
    <source>
        <dbReference type="ARBA" id="ARBA00023141"/>
    </source>
</evidence>
<feature type="binding site" evidence="7">
    <location>
        <position position="22"/>
    </location>
    <ligand>
        <name>phosphoenolpyruvate</name>
        <dbReference type="ChEBI" id="CHEBI:58702"/>
    </ligand>
</feature>
<feature type="binding site" evidence="7">
    <location>
        <position position="22"/>
    </location>
    <ligand>
        <name>3-phosphoshikimate</name>
        <dbReference type="ChEBI" id="CHEBI:145989"/>
    </ligand>
</feature>
<comment type="pathway">
    <text evidence="1 7">Metabolic intermediate biosynthesis; chorismate biosynthesis; chorismate from D-erythrose 4-phosphate and phosphoenolpyruvate: step 6/7.</text>
</comment>
<sequence>MTDVTFAPAGRLRGSVVAPPDKSISHRAAIFGAMASEPVSITGYLHAEDTHSTLNAVRALGALVEERGEEIVVRGVGLRDPREPDGIIDVGNAGTLMRLLPGWLAAQEGRSFTLDGDASIRRRPVDRIAVPLRQMGAEIEATDGRFPPFTVHGRRLHGTSYEMPVASAQVKSCVLLAGVAAEGATTLIEPQPSRDHTERMLARMGVQLHRSGRHLTISAADELEAESLVVPGDASSAAFWLTAGVLVPNARLLVKNVNVNWTRIGFVRILLRMGGVVVGGLEDPTDDEIPGHEPVSDLDVAAGPLEATTVEPAEVPLAIDELPLVALLGCFAEGETVVRGAEELKVKESDRIATVVDGLNGLGGDLEATDDGFVVRGTGGLRGGEIDAAGDHRIAMLGAIAGLASKEGVTVRGMEAAAVSYPTFTDDLAHLLG</sequence>
<feature type="binding site" evidence="7">
    <location>
        <position position="351"/>
    </location>
    <ligand>
        <name>phosphoenolpyruvate</name>
        <dbReference type="ChEBI" id="CHEBI:58702"/>
    </ligand>
</feature>
<dbReference type="HAMAP" id="MF_00210">
    <property type="entry name" value="EPSP_synth"/>
    <property type="match status" value="1"/>
</dbReference>
<keyword evidence="10" id="KW-1185">Reference proteome</keyword>
<keyword evidence="3 7" id="KW-0028">Amino-acid biosynthesis</keyword>
<dbReference type="RefSeq" id="WP_353862606.1">
    <property type="nucleotide sequence ID" value="NZ_CP088295.1"/>
</dbReference>
<comment type="subcellular location">
    <subcellularLocation>
        <location evidence="7">Cytoplasm</location>
    </subcellularLocation>
</comment>
<comment type="subunit">
    <text evidence="7">Monomer.</text>
</comment>
<organism evidence="9 10">
    <name type="scientific">Svornostia abyssi</name>
    <dbReference type="NCBI Taxonomy" id="2898438"/>
    <lineage>
        <taxon>Bacteria</taxon>
        <taxon>Bacillati</taxon>
        <taxon>Actinomycetota</taxon>
        <taxon>Thermoleophilia</taxon>
        <taxon>Solirubrobacterales</taxon>
        <taxon>Baekduiaceae</taxon>
        <taxon>Svornostia</taxon>
    </lineage>
</organism>